<evidence type="ECO:0000256" key="2">
    <source>
        <dbReference type="ARBA" id="ARBA00022777"/>
    </source>
</evidence>
<evidence type="ECO:0000259" key="4">
    <source>
        <dbReference type="PROSITE" id="PS51455"/>
    </source>
</evidence>
<dbReference type="Pfam" id="PF01504">
    <property type="entry name" value="PIP5K"/>
    <property type="match status" value="1"/>
</dbReference>
<comment type="caution">
    <text evidence="5">The sequence shown here is derived from an EMBL/GenBank/DDBJ whole genome shotgun (WGS) entry which is preliminary data.</text>
</comment>
<keyword evidence="3" id="KW-0067">ATP-binding</keyword>
<dbReference type="Gene3D" id="3.30.810.10">
    <property type="entry name" value="2-Layer Sandwich"/>
    <property type="match status" value="1"/>
</dbReference>
<dbReference type="PANTHER" id="PTHR23086:SF25">
    <property type="entry name" value="PHOSPHATIDYLINOSITOL 4-PHOSPHATE 5-KINASE 8"/>
    <property type="match status" value="1"/>
</dbReference>
<sequence length="138" mass="16392">MVLLRMLPRYYEHVGEHENTLITKFFGVHRLKLKWGKKVRFVVMGNMFCTELKIHRRYDLKGSTQGRFTEKNKIREKTTMKDLDLAYEFHMDKLLREALFNYNVIAERDASQEVEVELAFGGKKSDVNGCDREEDEKI</sequence>
<feature type="domain" description="PIPK" evidence="4">
    <location>
        <begin position="1"/>
        <end position="138"/>
    </location>
</feature>
<dbReference type="SMART" id="SM00330">
    <property type="entry name" value="PIPKc"/>
    <property type="match status" value="1"/>
</dbReference>
<dbReference type="PANTHER" id="PTHR23086">
    <property type="entry name" value="PHOSPHATIDYLINOSITOL-4-PHOSPHATE 5-KINASE"/>
    <property type="match status" value="1"/>
</dbReference>
<accession>A0A8S9NFK4</accession>
<proteinExistence type="predicted"/>
<dbReference type="GO" id="GO:0046854">
    <property type="term" value="P:phosphatidylinositol phosphate biosynthetic process"/>
    <property type="evidence" value="ECO:0007669"/>
    <property type="project" value="TreeGrafter"/>
</dbReference>
<keyword evidence="2 3" id="KW-0418">Kinase</keyword>
<evidence type="ECO:0000313" key="6">
    <source>
        <dbReference type="Proteomes" id="UP000712600"/>
    </source>
</evidence>
<evidence type="ECO:0000256" key="3">
    <source>
        <dbReference type="PROSITE-ProRule" id="PRU00781"/>
    </source>
</evidence>
<dbReference type="InterPro" id="IPR002498">
    <property type="entry name" value="PInositol-4-P-4/5-kinase_core"/>
</dbReference>
<dbReference type="InterPro" id="IPR023610">
    <property type="entry name" value="PInositol-4/5-P-5/4-kinase"/>
</dbReference>
<dbReference type="InterPro" id="IPR027484">
    <property type="entry name" value="PInositol-4-P-5-kinase_N"/>
</dbReference>
<dbReference type="Gene3D" id="3.30.800.10">
    <property type="entry name" value="Phosphatidylinositol Phosphate Kinase II Beta"/>
    <property type="match status" value="1"/>
</dbReference>
<gene>
    <name evidence="5" type="ORF">F2Q69_00041151</name>
</gene>
<keyword evidence="3" id="KW-0808">Transferase</keyword>
<protein>
    <recommendedName>
        <fullName evidence="1">1-phosphatidylinositol-4-phosphate 5-kinase</fullName>
        <ecNumber evidence="1">2.7.1.68</ecNumber>
    </recommendedName>
</protein>
<name>A0A8S9NFK4_BRACR</name>
<dbReference type="Proteomes" id="UP000712600">
    <property type="component" value="Unassembled WGS sequence"/>
</dbReference>
<dbReference type="GO" id="GO:0016308">
    <property type="term" value="F:1-phosphatidylinositol-4-phosphate 5-kinase activity"/>
    <property type="evidence" value="ECO:0007669"/>
    <property type="project" value="UniProtKB-EC"/>
</dbReference>
<dbReference type="GO" id="GO:0005886">
    <property type="term" value="C:plasma membrane"/>
    <property type="evidence" value="ECO:0007669"/>
    <property type="project" value="TreeGrafter"/>
</dbReference>
<dbReference type="GO" id="GO:0005524">
    <property type="term" value="F:ATP binding"/>
    <property type="evidence" value="ECO:0007669"/>
    <property type="project" value="UniProtKB-UniRule"/>
</dbReference>
<keyword evidence="3" id="KW-0547">Nucleotide-binding</keyword>
<dbReference type="EC" id="2.7.1.68" evidence="1"/>
<dbReference type="SUPFAM" id="SSF56104">
    <property type="entry name" value="SAICAR synthase-like"/>
    <property type="match status" value="1"/>
</dbReference>
<dbReference type="EMBL" id="QGKX02001621">
    <property type="protein sequence ID" value="KAF3503310.1"/>
    <property type="molecule type" value="Genomic_DNA"/>
</dbReference>
<dbReference type="PROSITE" id="PS51455">
    <property type="entry name" value="PIPK"/>
    <property type="match status" value="1"/>
</dbReference>
<evidence type="ECO:0000313" key="5">
    <source>
        <dbReference type="EMBL" id="KAF3503310.1"/>
    </source>
</evidence>
<reference evidence="5" key="1">
    <citation type="submission" date="2019-12" db="EMBL/GenBank/DDBJ databases">
        <title>Genome sequencing and annotation of Brassica cretica.</title>
        <authorList>
            <person name="Studholme D.J."/>
            <person name="Sarris P."/>
        </authorList>
    </citation>
    <scope>NUCLEOTIDE SEQUENCE</scope>
    <source>
        <strain evidence="5">PFS-109/04</strain>
        <tissue evidence="5">Leaf</tissue>
    </source>
</reference>
<organism evidence="5 6">
    <name type="scientific">Brassica cretica</name>
    <name type="common">Mustard</name>
    <dbReference type="NCBI Taxonomy" id="69181"/>
    <lineage>
        <taxon>Eukaryota</taxon>
        <taxon>Viridiplantae</taxon>
        <taxon>Streptophyta</taxon>
        <taxon>Embryophyta</taxon>
        <taxon>Tracheophyta</taxon>
        <taxon>Spermatophyta</taxon>
        <taxon>Magnoliopsida</taxon>
        <taxon>eudicotyledons</taxon>
        <taxon>Gunneridae</taxon>
        <taxon>Pentapetalae</taxon>
        <taxon>rosids</taxon>
        <taxon>malvids</taxon>
        <taxon>Brassicales</taxon>
        <taxon>Brassicaceae</taxon>
        <taxon>Brassiceae</taxon>
        <taxon>Brassica</taxon>
    </lineage>
</organism>
<dbReference type="InterPro" id="IPR027483">
    <property type="entry name" value="PInositol-4-P-4/5-kinase_C_sf"/>
</dbReference>
<evidence type="ECO:0000256" key="1">
    <source>
        <dbReference type="ARBA" id="ARBA00012172"/>
    </source>
</evidence>
<dbReference type="AlphaFoldDB" id="A0A8S9NFK4"/>